<name>A0A7I8D237_9FIRM</name>
<feature type="transmembrane region" description="Helical" evidence="1">
    <location>
        <begin position="68"/>
        <end position="90"/>
    </location>
</feature>
<sequence>MIRGVNKQIVEVSETENDYFERAILFVRPGAMDSPEPELRKQAKALLQSMGKAKGKSRRTRSFRAKGMARLGVAAGMGATLALLAARLFAF</sequence>
<dbReference type="RefSeq" id="WP_090263933.1">
    <property type="nucleotide sequence ID" value="NZ_AP023321.1"/>
</dbReference>
<evidence type="ECO:0000313" key="2">
    <source>
        <dbReference type="EMBL" id="BCI59489.1"/>
    </source>
</evidence>
<keyword evidence="1" id="KW-0812">Transmembrane</keyword>
<keyword evidence="1" id="KW-1133">Transmembrane helix</keyword>
<accession>A0A7I8D237</accession>
<gene>
    <name evidence="2" type="ORF">C12CBH8_01280</name>
</gene>
<reference evidence="3" key="1">
    <citation type="submission" date="2020-07" db="EMBL/GenBank/DDBJ databases">
        <title>Complete genome sequencing of Clostridia bacterium strain 12CBH8.</title>
        <authorList>
            <person name="Sakamoto M."/>
            <person name="Murakami T."/>
            <person name="Mori H."/>
        </authorList>
    </citation>
    <scope>NUCLEOTIDE SEQUENCE [LARGE SCALE GENOMIC DNA]</scope>
    <source>
        <strain evidence="3">12CBH8</strain>
    </source>
</reference>
<keyword evidence="3" id="KW-1185">Reference proteome</keyword>
<dbReference type="AlphaFoldDB" id="A0A7I8D237"/>
<evidence type="ECO:0000256" key="1">
    <source>
        <dbReference type="SAM" id="Phobius"/>
    </source>
</evidence>
<proteinExistence type="predicted"/>
<keyword evidence="1" id="KW-0472">Membrane</keyword>
<dbReference type="KEGG" id="sman:C12CBH8_01280"/>
<dbReference type="EMBL" id="AP023321">
    <property type="protein sequence ID" value="BCI59489.1"/>
    <property type="molecule type" value="Genomic_DNA"/>
</dbReference>
<organism evidence="2 3">
    <name type="scientific">Solibaculum mannosilyticum</name>
    <dbReference type="NCBI Taxonomy" id="2780922"/>
    <lineage>
        <taxon>Bacteria</taxon>
        <taxon>Bacillati</taxon>
        <taxon>Bacillota</taxon>
        <taxon>Clostridia</taxon>
        <taxon>Eubacteriales</taxon>
        <taxon>Oscillospiraceae</taxon>
        <taxon>Solibaculum</taxon>
    </lineage>
</organism>
<evidence type="ECO:0000313" key="3">
    <source>
        <dbReference type="Proteomes" id="UP000593890"/>
    </source>
</evidence>
<protein>
    <submittedName>
        <fullName evidence="2">Uncharacterized protein</fullName>
    </submittedName>
</protein>
<dbReference type="Proteomes" id="UP000593890">
    <property type="component" value="Chromosome"/>
</dbReference>